<evidence type="ECO:0000313" key="4">
    <source>
        <dbReference type="Proteomes" id="UP000198976"/>
    </source>
</evidence>
<name>A0ABY0V5H7_9ACTO</name>
<dbReference type="Proteomes" id="UP000198976">
    <property type="component" value="Chromosome I"/>
</dbReference>
<feature type="transmembrane region" description="Helical" evidence="1">
    <location>
        <begin position="175"/>
        <end position="196"/>
    </location>
</feature>
<evidence type="ECO:0000259" key="2">
    <source>
        <dbReference type="Pfam" id="PF19053"/>
    </source>
</evidence>
<dbReference type="EMBL" id="LT629792">
    <property type="protein sequence ID" value="SDT86322.1"/>
    <property type="molecule type" value="Genomic_DNA"/>
</dbReference>
<evidence type="ECO:0000256" key="1">
    <source>
        <dbReference type="SAM" id="Phobius"/>
    </source>
</evidence>
<dbReference type="Pfam" id="PF19053">
    <property type="entry name" value="EccD"/>
    <property type="match status" value="1"/>
</dbReference>
<dbReference type="InterPro" id="IPR044049">
    <property type="entry name" value="EccD_transm"/>
</dbReference>
<feature type="domain" description="EccD-like transmembrane" evidence="2">
    <location>
        <begin position="128"/>
        <end position="438"/>
    </location>
</feature>
<gene>
    <name evidence="3" type="ORF">SAMN04489714_0291</name>
</gene>
<organism evidence="3 4">
    <name type="scientific">Schaalia radingae</name>
    <dbReference type="NCBI Taxonomy" id="131110"/>
    <lineage>
        <taxon>Bacteria</taxon>
        <taxon>Bacillati</taxon>
        <taxon>Actinomycetota</taxon>
        <taxon>Actinomycetes</taxon>
        <taxon>Actinomycetales</taxon>
        <taxon>Actinomycetaceae</taxon>
        <taxon>Schaalia</taxon>
    </lineage>
</organism>
<feature type="transmembrane region" description="Helical" evidence="1">
    <location>
        <begin position="203"/>
        <end position="222"/>
    </location>
</feature>
<dbReference type="RefSeq" id="WP_157886300.1">
    <property type="nucleotide sequence ID" value="NZ_LT629792.1"/>
</dbReference>
<protein>
    <submittedName>
        <fullName evidence="3">Type VII secretion integral membrane protein EccD</fullName>
    </submittedName>
</protein>
<dbReference type="Gene3D" id="3.10.20.90">
    <property type="entry name" value="Phosphatidylinositol 3-kinase Catalytic Subunit, Chain A, domain 1"/>
    <property type="match status" value="1"/>
</dbReference>
<reference evidence="3 4" key="1">
    <citation type="submission" date="2016-10" db="EMBL/GenBank/DDBJ databases">
        <authorList>
            <person name="Varghese N."/>
            <person name="Submissions S."/>
        </authorList>
    </citation>
    <scope>NUCLEOTIDE SEQUENCE [LARGE SCALE GENOMIC DNA]</scope>
    <source>
        <strain evidence="3 4">DSM 9169</strain>
    </source>
</reference>
<accession>A0ABY0V5H7</accession>
<feature type="transmembrane region" description="Helical" evidence="1">
    <location>
        <begin position="228"/>
        <end position="250"/>
    </location>
</feature>
<feature type="transmembrane region" description="Helical" evidence="1">
    <location>
        <begin position="316"/>
        <end position="347"/>
    </location>
</feature>
<keyword evidence="1" id="KW-0472">Membrane</keyword>
<keyword evidence="1" id="KW-0812">Transmembrane</keyword>
<feature type="transmembrane region" description="Helical" evidence="1">
    <location>
        <begin position="149"/>
        <end position="169"/>
    </location>
</feature>
<feature type="transmembrane region" description="Helical" evidence="1">
    <location>
        <begin position="359"/>
        <end position="381"/>
    </location>
</feature>
<feature type="transmembrane region" description="Helical" evidence="1">
    <location>
        <begin position="417"/>
        <end position="438"/>
    </location>
</feature>
<feature type="transmembrane region" description="Helical" evidence="1">
    <location>
        <begin position="257"/>
        <end position="277"/>
    </location>
</feature>
<dbReference type="Pfam" id="PF08817">
    <property type="entry name" value="YukD"/>
    <property type="match status" value="1"/>
</dbReference>
<keyword evidence="1" id="KW-1133">Transmembrane helix</keyword>
<keyword evidence="4" id="KW-1185">Reference proteome</keyword>
<dbReference type="InterPro" id="IPR024962">
    <property type="entry name" value="YukD-like"/>
</dbReference>
<feature type="transmembrane region" description="Helical" evidence="1">
    <location>
        <begin position="387"/>
        <end position="405"/>
    </location>
</feature>
<proteinExistence type="predicted"/>
<sequence length="439" mass="45125">MPQSVKSRTGTLMPISVMCAGQKLDMSVPSSLIVAELLPGMVEALGRLDPETATQGYRLLTPSGRVLDHSQTLRAQHVTPGTLLTLESEGGSTVDQRYDDLVEAIGTSVNKHQDAWTKGDSAQLSSHCGVILILTAAVLLAIRGGHSMATAIIAAVGAALVCATAAIVARGSSTAGAVSLSLTVPVLLGVAGFALITDGNLAHCFMAIGVGIMFGSLATMVLPPGLRIIAGGPLLAGFSYMVVGALTAYATVSLQRSATVVVALLTLVVLSTPWIGLAQMPSRIPALNIQSTESFSGAAVDEQVVTGQALALSVKIASFMVIITCVPMVVATVEGVLLMACVGAAFMLGTRSLHGRIDVFIGVVAGMLITLATGILATLAVSWLLPWTVGLTVLVAILILAANVVNSRLRPWLTRLADGANVIALIAIIPLTCLVWGII</sequence>
<evidence type="ECO:0000313" key="3">
    <source>
        <dbReference type="EMBL" id="SDT86322.1"/>
    </source>
</evidence>